<evidence type="ECO:0000313" key="9">
    <source>
        <dbReference type="Proteomes" id="UP000199128"/>
    </source>
</evidence>
<keyword evidence="10" id="KW-1185">Reference proteome</keyword>
<dbReference type="InterPro" id="IPR036736">
    <property type="entry name" value="ACP-like_sf"/>
</dbReference>
<dbReference type="PROSITE" id="PS50075">
    <property type="entry name" value="CARRIER"/>
    <property type="match status" value="1"/>
</dbReference>
<dbReference type="RefSeq" id="WP_078686508.1">
    <property type="nucleotide sequence ID" value="NZ_FNWT01000001.1"/>
</dbReference>
<evidence type="ECO:0000256" key="5">
    <source>
        <dbReference type="HAMAP-Rule" id="MF_00565"/>
    </source>
</evidence>
<evidence type="ECO:0000256" key="1">
    <source>
        <dbReference type="ARBA" id="ARBA00022450"/>
    </source>
</evidence>
<keyword evidence="8" id="KW-0436">Ligase</keyword>
<gene>
    <name evidence="5" type="primary">dltC</name>
    <name evidence="8" type="ORF">SAMN05216446_0293</name>
    <name evidence="7" type="ORF">SAMN05216447_101286</name>
</gene>
<dbReference type="GO" id="GO:0036370">
    <property type="term" value="F:D-alanyl carrier activity"/>
    <property type="evidence" value="ECO:0007669"/>
    <property type="project" value="UniProtKB-UniRule"/>
</dbReference>
<protein>
    <recommendedName>
        <fullName evidence="5">D-alanyl carrier protein</fullName>
        <shortName evidence="5">DCP</shortName>
    </recommendedName>
    <alternativeName>
        <fullName evidence="5">D-alanine--poly(phosphoribitol) ligase subunit 2</fullName>
    </alternativeName>
</protein>
<feature type="modified residue" description="O-(pantetheine 4'-phosphoryl)serine" evidence="5">
    <location>
        <position position="43"/>
    </location>
</feature>
<dbReference type="UniPathway" id="UPA00556"/>
<comment type="pathway">
    <text evidence="5">Cell wall biogenesis; lipoteichoic acid biosynthesis.</text>
</comment>
<dbReference type="HAMAP" id="MF_00565">
    <property type="entry name" value="DltC"/>
    <property type="match status" value="1"/>
</dbReference>
<feature type="domain" description="Carrier" evidence="6">
    <location>
        <begin position="5"/>
        <end position="85"/>
    </location>
</feature>
<reference evidence="8" key="1">
    <citation type="submission" date="2016-10" db="EMBL/GenBank/DDBJ databases">
        <authorList>
            <person name="de Groot N.N."/>
        </authorList>
    </citation>
    <scope>NUCLEOTIDE SEQUENCE [LARGE SCALE GENOMIC DNA]</scope>
    <source>
        <strain evidence="8">KHGC19</strain>
    </source>
</reference>
<keyword evidence="1 5" id="KW-0596">Phosphopantetheine</keyword>
<evidence type="ECO:0000256" key="2">
    <source>
        <dbReference type="ARBA" id="ARBA00022490"/>
    </source>
</evidence>
<name>A0A1H9N8V0_9ACTN</name>
<proteinExistence type="inferred from homology"/>
<accession>A0A1H9N8V0</accession>
<dbReference type="EMBL" id="FNWT01000001">
    <property type="protein sequence ID" value="SEH39004.1"/>
    <property type="molecule type" value="Genomic_DNA"/>
</dbReference>
<dbReference type="EMBL" id="FOGP01000001">
    <property type="protein sequence ID" value="SER32328.1"/>
    <property type="molecule type" value="Genomic_DNA"/>
</dbReference>
<evidence type="ECO:0000313" key="10">
    <source>
        <dbReference type="Proteomes" id="UP000199135"/>
    </source>
</evidence>
<organism evidence="8 9">
    <name type="scientific">Parafannyhessea umbonata</name>
    <dbReference type="NCBI Taxonomy" id="604330"/>
    <lineage>
        <taxon>Bacteria</taxon>
        <taxon>Bacillati</taxon>
        <taxon>Actinomycetota</taxon>
        <taxon>Coriobacteriia</taxon>
        <taxon>Coriobacteriales</taxon>
        <taxon>Atopobiaceae</taxon>
        <taxon>Parafannyhessea</taxon>
    </lineage>
</organism>
<comment type="similarity">
    <text evidence="5">Belongs to the DltC family.</text>
</comment>
<comment type="subcellular location">
    <subcellularLocation>
        <location evidence="5">Cytoplasm</location>
    </subcellularLocation>
</comment>
<dbReference type="Proteomes" id="UP000199128">
    <property type="component" value="Unassembled WGS sequence"/>
</dbReference>
<dbReference type="InterPro" id="IPR009081">
    <property type="entry name" value="PP-bd_ACP"/>
</dbReference>
<comment type="PTM">
    <text evidence="5">4'-phosphopantetheine is transferred from CoA to a specific serine of apo-DCP.</text>
</comment>
<dbReference type="GO" id="GO:0016874">
    <property type="term" value="F:ligase activity"/>
    <property type="evidence" value="ECO:0007669"/>
    <property type="project" value="UniProtKB-KW"/>
</dbReference>
<keyword evidence="2 5" id="KW-0963">Cytoplasm</keyword>
<evidence type="ECO:0000256" key="4">
    <source>
        <dbReference type="ARBA" id="ARBA00023316"/>
    </source>
</evidence>
<dbReference type="SUPFAM" id="SSF47336">
    <property type="entry name" value="ACP-like"/>
    <property type="match status" value="1"/>
</dbReference>
<dbReference type="Gene3D" id="1.10.1200.10">
    <property type="entry name" value="ACP-like"/>
    <property type="match status" value="1"/>
</dbReference>
<dbReference type="Proteomes" id="UP000199135">
    <property type="component" value="Unassembled WGS sequence"/>
</dbReference>
<dbReference type="NCBIfam" id="TIGR01688">
    <property type="entry name" value="dltC"/>
    <property type="match status" value="1"/>
</dbReference>
<dbReference type="InterPro" id="IPR003230">
    <property type="entry name" value="DltC"/>
</dbReference>
<keyword evidence="4 5" id="KW-0961">Cell wall biogenesis/degradation</keyword>
<dbReference type="GO" id="GO:0005737">
    <property type="term" value="C:cytoplasm"/>
    <property type="evidence" value="ECO:0007669"/>
    <property type="project" value="UniProtKB-SubCell"/>
</dbReference>
<reference evidence="9 10" key="2">
    <citation type="submission" date="2016-10" db="EMBL/GenBank/DDBJ databases">
        <authorList>
            <person name="Varghese N."/>
            <person name="Submissions S."/>
        </authorList>
    </citation>
    <scope>NUCLEOTIDE SEQUENCE [LARGE SCALE GENOMIC DNA]</scope>
    <source>
        <strain evidence="9">KHGC19</strain>
        <strain evidence="7 10">WCP15</strain>
    </source>
</reference>
<dbReference type="Pfam" id="PF00550">
    <property type="entry name" value="PP-binding"/>
    <property type="match status" value="1"/>
</dbReference>
<dbReference type="GO" id="GO:0070395">
    <property type="term" value="P:lipoteichoic acid biosynthetic process"/>
    <property type="evidence" value="ECO:0007669"/>
    <property type="project" value="UniProtKB-UniRule"/>
</dbReference>
<dbReference type="GO" id="GO:0071555">
    <property type="term" value="P:cell wall organization"/>
    <property type="evidence" value="ECO:0007669"/>
    <property type="project" value="UniProtKB-KW"/>
</dbReference>
<comment type="function">
    <text evidence="5">Carrier protein involved in the D-alanylation of lipoteichoic acid (LTA). The loading of thioester-linked D-alanine onto DltC is catalyzed by D-alanine--D-alanyl carrier protein ligase DltA. The DltC-carried D-alanyl group is further transferred to cell membrane phosphatidylglycerol (PG) by forming an ester bond, probably catalyzed by DltD. D-alanylation of LTA plays an important role in modulating the properties of the cell wall in Gram-positive bacteria, influencing the net charge of the cell wall.</text>
</comment>
<keyword evidence="3 5" id="KW-0597">Phosphoprotein</keyword>
<evidence type="ECO:0000313" key="7">
    <source>
        <dbReference type="EMBL" id="SEH39004.1"/>
    </source>
</evidence>
<evidence type="ECO:0000259" key="6">
    <source>
        <dbReference type="PROSITE" id="PS50075"/>
    </source>
</evidence>
<dbReference type="AlphaFoldDB" id="A0A1H9N8V0"/>
<sequence>MSEATASAETLDKIIDLLEEVSGEDDVRDHLDEDLFDLGYLDSMGAVELLLAIEDEMGVSIAPTEVPREQMNTANLIAYQVEQRLG</sequence>
<evidence type="ECO:0000256" key="3">
    <source>
        <dbReference type="ARBA" id="ARBA00022553"/>
    </source>
</evidence>
<dbReference type="NCBIfam" id="NF003464">
    <property type="entry name" value="PRK05087.1"/>
    <property type="match status" value="1"/>
</dbReference>
<evidence type="ECO:0000313" key="8">
    <source>
        <dbReference type="EMBL" id="SER32328.1"/>
    </source>
</evidence>